<gene>
    <name evidence="3" type="ORF">CkaCkLH20_12185</name>
</gene>
<evidence type="ECO:0000313" key="3">
    <source>
        <dbReference type="EMBL" id="KAF9870338.1"/>
    </source>
</evidence>
<name>A0A9P6HSX9_9PEZI</name>
<protein>
    <submittedName>
        <fullName evidence="3">Uncharacterized protein</fullName>
    </submittedName>
</protein>
<proteinExistence type="predicted"/>
<keyword evidence="2" id="KW-0732">Signal</keyword>
<reference evidence="3" key="2">
    <citation type="submission" date="2020-11" db="EMBL/GenBank/DDBJ databases">
        <title>Whole genome sequencing of Colletotrichum sp.</title>
        <authorList>
            <person name="Li H."/>
        </authorList>
    </citation>
    <scope>NUCLEOTIDE SEQUENCE</scope>
    <source>
        <strain evidence="3">CkLH20</strain>
    </source>
</reference>
<organism evidence="3 4">
    <name type="scientific">Colletotrichum karsti</name>
    <dbReference type="NCBI Taxonomy" id="1095194"/>
    <lineage>
        <taxon>Eukaryota</taxon>
        <taxon>Fungi</taxon>
        <taxon>Dikarya</taxon>
        <taxon>Ascomycota</taxon>
        <taxon>Pezizomycotina</taxon>
        <taxon>Sordariomycetes</taxon>
        <taxon>Hypocreomycetidae</taxon>
        <taxon>Glomerellales</taxon>
        <taxon>Glomerellaceae</taxon>
        <taxon>Colletotrichum</taxon>
        <taxon>Colletotrichum boninense species complex</taxon>
    </lineage>
</organism>
<comment type="caution">
    <text evidence="3">The sequence shown here is derived from an EMBL/GenBank/DDBJ whole genome shotgun (WGS) entry which is preliminary data.</text>
</comment>
<dbReference type="OrthoDB" id="4991875at2759"/>
<evidence type="ECO:0000313" key="4">
    <source>
        <dbReference type="Proteomes" id="UP000781932"/>
    </source>
</evidence>
<dbReference type="Proteomes" id="UP000781932">
    <property type="component" value="Unassembled WGS sequence"/>
</dbReference>
<feature type="region of interest" description="Disordered" evidence="1">
    <location>
        <begin position="160"/>
        <end position="182"/>
    </location>
</feature>
<keyword evidence="4" id="KW-1185">Reference proteome</keyword>
<dbReference type="GeneID" id="62167972"/>
<reference evidence="3" key="1">
    <citation type="submission" date="2020-03" db="EMBL/GenBank/DDBJ databases">
        <authorList>
            <person name="He L."/>
        </authorList>
    </citation>
    <scope>NUCLEOTIDE SEQUENCE</scope>
    <source>
        <strain evidence="3">CkLH20</strain>
    </source>
</reference>
<evidence type="ECO:0000256" key="2">
    <source>
        <dbReference type="SAM" id="SignalP"/>
    </source>
</evidence>
<feature type="chain" id="PRO_5040295032" evidence="2">
    <location>
        <begin position="18"/>
        <end position="209"/>
    </location>
</feature>
<evidence type="ECO:0000256" key="1">
    <source>
        <dbReference type="SAM" id="MobiDB-lite"/>
    </source>
</evidence>
<dbReference type="AlphaFoldDB" id="A0A9P6HSX9"/>
<dbReference type="EMBL" id="JAATWM020000055">
    <property type="protein sequence ID" value="KAF9870338.1"/>
    <property type="molecule type" value="Genomic_DNA"/>
</dbReference>
<dbReference type="RefSeq" id="XP_038739799.1">
    <property type="nucleotide sequence ID" value="XM_038894898.1"/>
</dbReference>
<sequence length="209" mass="21346">MKRLTPLLLAAIGTAAAQTTTKIDVVVPYMGESSWHVSVEDAKPAATTYILGCEVDMARTGCASDDDSVMNGAWDGLTIISGPKTFAVHHSFSDRDMSIGYEGSTVGNEMRYMEIQTMNGATVRMGSFNGDKRAMTVHLTATAGLEKLAAAATMAPETGVSSGLASATSGTGSAAGPTPTPNAGSGLRVARAEVLAGVVGVAVLGVMMI</sequence>
<accession>A0A9P6HSX9</accession>
<feature type="signal peptide" evidence="2">
    <location>
        <begin position="1"/>
        <end position="17"/>
    </location>
</feature>